<dbReference type="Gene3D" id="3.40.140.10">
    <property type="entry name" value="Cytidine Deaminase, domain 2"/>
    <property type="match status" value="1"/>
</dbReference>
<evidence type="ECO:0000313" key="10">
    <source>
        <dbReference type="Proteomes" id="UP000631034"/>
    </source>
</evidence>
<keyword evidence="10" id="KW-1185">Reference proteome</keyword>
<dbReference type="InterPro" id="IPR020891">
    <property type="entry name" value="UPF0758_CS"/>
</dbReference>
<keyword evidence="4" id="KW-0862">Zinc</keyword>
<evidence type="ECO:0000256" key="4">
    <source>
        <dbReference type="ARBA" id="ARBA00022833"/>
    </source>
</evidence>
<reference evidence="9" key="1">
    <citation type="submission" date="2020-10" db="EMBL/GenBank/DDBJ databases">
        <title>Genome sequence of the unusual species of purple photosynthetic bacteria, Phaeovibrio sulfidiphilus DSM 23193, type strain.</title>
        <authorList>
            <person name="Kyndt J.A."/>
            <person name="Meyer T.E."/>
        </authorList>
    </citation>
    <scope>NUCLEOTIDE SEQUENCE</scope>
    <source>
        <strain evidence="9">DSM 23193</strain>
    </source>
</reference>
<evidence type="ECO:0000259" key="8">
    <source>
        <dbReference type="PROSITE" id="PS50249"/>
    </source>
</evidence>
<dbReference type="GO" id="GO:0046872">
    <property type="term" value="F:metal ion binding"/>
    <property type="evidence" value="ECO:0007669"/>
    <property type="project" value="UniProtKB-KW"/>
</dbReference>
<dbReference type="PROSITE" id="PS01302">
    <property type="entry name" value="UPF0758"/>
    <property type="match status" value="1"/>
</dbReference>
<evidence type="ECO:0000256" key="2">
    <source>
        <dbReference type="ARBA" id="ARBA00022723"/>
    </source>
</evidence>
<dbReference type="GO" id="GO:0008237">
    <property type="term" value="F:metallopeptidase activity"/>
    <property type="evidence" value="ECO:0007669"/>
    <property type="project" value="UniProtKB-KW"/>
</dbReference>
<dbReference type="RefSeq" id="WP_192534957.1">
    <property type="nucleotide sequence ID" value="NZ_JACZHT010000009.1"/>
</dbReference>
<evidence type="ECO:0000313" key="9">
    <source>
        <dbReference type="EMBL" id="MBE1237942.1"/>
    </source>
</evidence>
<dbReference type="PANTHER" id="PTHR30471">
    <property type="entry name" value="DNA REPAIR PROTEIN RADC"/>
    <property type="match status" value="1"/>
</dbReference>
<keyword evidence="1" id="KW-0645">Protease</keyword>
<keyword evidence="3" id="KW-0378">Hydrolase</keyword>
<dbReference type="GO" id="GO:0006508">
    <property type="term" value="P:proteolysis"/>
    <property type="evidence" value="ECO:0007669"/>
    <property type="project" value="UniProtKB-KW"/>
</dbReference>
<evidence type="ECO:0000256" key="5">
    <source>
        <dbReference type="ARBA" id="ARBA00023049"/>
    </source>
</evidence>
<keyword evidence="5" id="KW-0482">Metalloprotease</keyword>
<accession>A0A8J6YR82</accession>
<keyword evidence="2" id="KW-0479">Metal-binding</keyword>
<dbReference type="EMBL" id="JACZHT010000009">
    <property type="protein sequence ID" value="MBE1237942.1"/>
    <property type="molecule type" value="Genomic_DNA"/>
</dbReference>
<dbReference type="CDD" id="cd08071">
    <property type="entry name" value="MPN_DUF2466"/>
    <property type="match status" value="1"/>
</dbReference>
<organism evidence="9 10">
    <name type="scientific">Phaeovibrio sulfidiphilus</name>
    <dbReference type="NCBI Taxonomy" id="1220600"/>
    <lineage>
        <taxon>Bacteria</taxon>
        <taxon>Pseudomonadati</taxon>
        <taxon>Pseudomonadota</taxon>
        <taxon>Alphaproteobacteria</taxon>
        <taxon>Rhodospirillales</taxon>
        <taxon>Rhodospirillaceae</taxon>
        <taxon>Phaeovibrio</taxon>
    </lineage>
</organism>
<evidence type="ECO:0000256" key="7">
    <source>
        <dbReference type="SAM" id="MobiDB-lite"/>
    </source>
</evidence>
<comment type="caution">
    <text evidence="9">The sequence shown here is derived from an EMBL/GenBank/DDBJ whole genome shotgun (WGS) entry which is preliminary data.</text>
</comment>
<dbReference type="Proteomes" id="UP000631034">
    <property type="component" value="Unassembled WGS sequence"/>
</dbReference>
<gene>
    <name evidence="9" type="primary">radC</name>
    <name evidence="9" type="ORF">IHV25_09840</name>
</gene>
<dbReference type="PANTHER" id="PTHR30471:SF3">
    <property type="entry name" value="UPF0758 PROTEIN YEES-RELATED"/>
    <property type="match status" value="1"/>
</dbReference>
<dbReference type="AlphaFoldDB" id="A0A8J6YR82"/>
<feature type="domain" description="MPN" evidence="8">
    <location>
        <begin position="127"/>
        <end position="249"/>
    </location>
</feature>
<dbReference type="InterPro" id="IPR010994">
    <property type="entry name" value="RuvA_2-like"/>
</dbReference>
<dbReference type="SUPFAM" id="SSF47781">
    <property type="entry name" value="RuvA domain 2-like"/>
    <property type="match status" value="1"/>
</dbReference>
<sequence length="249" mass="27611">MTNRENETPGPTEPELFPSGKPARAPRANAASGHRSRLRERFLTEPDSLPDYELLELILFQAQPRVDTKPLARRLLAEFGDFARIISAGRSELERIEGMGPAGVAALKAVEAGAHRLLRTKVMDRPLLATWDSVLEYLHAKLAHQTVEHFRLLFLDTRNRLIADELSQRGTLNQSSVYPREVVKRALDLHAAAVIMVHNHPSGDPTPSASDQDVSLKVRDALNGVGIRLHDHLVIGRQGHVSLKAMGLF</sequence>
<evidence type="ECO:0000256" key="1">
    <source>
        <dbReference type="ARBA" id="ARBA00022670"/>
    </source>
</evidence>
<feature type="region of interest" description="Disordered" evidence="7">
    <location>
        <begin position="1"/>
        <end position="39"/>
    </location>
</feature>
<evidence type="ECO:0000256" key="6">
    <source>
        <dbReference type="RuleBase" id="RU003797"/>
    </source>
</evidence>
<protein>
    <submittedName>
        <fullName evidence="9">DNA repair protein RadC</fullName>
    </submittedName>
</protein>
<dbReference type="Pfam" id="PF04002">
    <property type="entry name" value="RadC"/>
    <property type="match status" value="1"/>
</dbReference>
<dbReference type="InterPro" id="IPR025657">
    <property type="entry name" value="RadC_JAB"/>
</dbReference>
<dbReference type="NCBIfam" id="NF000642">
    <property type="entry name" value="PRK00024.1"/>
    <property type="match status" value="1"/>
</dbReference>
<proteinExistence type="inferred from homology"/>
<dbReference type="Gene3D" id="1.10.150.20">
    <property type="entry name" value="5' to 3' exonuclease, C-terminal subdomain"/>
    <property type="match status" value="1"/>
</dbReference>
<dbReference type="InterPro" id="IPR001405">
    <property type="entry name" value="UPF0758"/>
</dbReference>
<comment type="similarity">
    <text evidence="6">Belongs to the UPF0758 family.</text>
</comment>
<dbReference type="InterPro" id="IPR037518">
    <property type="entry name" value="MPN"/>
</dbReference>
<evidence type="ECO:0000256" key="3">
    <source>
        <dbReference type="ARBA" id="ARBA00022801"/>
    </source>
</evidence>
<dbReference type="NCBIfam" id="TIGR00608">
    <property type="entry name" value="radc"/>
    <property type="match status" value="1"/>
</dbReference>
<name>A0A8J6YR82_9PROT</name>
<dbReference type="PROSITE" id="PS50249">
    <property type="entry name" value="MPN"/>
    <property type="match status" value="1"/>
</dbReference>